<protein>
    <submittedName>
        <fullName evidence="1">DNA primase</fullName>
    </submittedName>
</protein>
<evidence type="ECO:0000313" key="1">
    <source>
        <dbReference type="EMBL" id="DAE21607.1"/>
    </source>
</evidence>
<dbReference type="EMBL" id="BK015714">
    <property type="protein sequence ID" value="DAE21607.1"/>
    <property type="molecule type" value="Genomic_DNA"/>
</dbReference>
<dbReference type="Gene3D" id="3.40.1360.10">
    <property type="match status" value="1"/>
</dbReference>
<accession>A0A8S5QQQ3</accession>
<name>A0A8S5QQQ3_9CAUD</name>
<organism evidence="1">
    <name type="scientific">Siphoviridae sp. ct4be24</name>
    <dbReference type="NCBI Taxonomy" id="2826289"/>
    <lineage>
        <taxon>Viruses</taxon>
        <taxon>Duplodnaviria</taxon>
        <taxon>Heunggongvirae</taxon>
        <taxon>Uroviricota</taxon>
        <taxon>Caudoviricetes</taxon>
    </lineage>
</organism>
<proteinExistence type="predicted"/>
<dbReference type="SUPFAM" id="SSF56731">
    <property type="entry name" value="DNA primase core"/>
    <property type="match status" value="1"/>
</dbReference>
<reference evidence="1" key="1">
    <citation type="journal article" date="2021" name="Proc. Natl. Acad. Sci. U.S.A.">
        <title>A Catalog of Tens of Thousands of Viruses from Human Metagenomes Reveals Hidden Associations with Chronic Diseases.</title>
        <authorList>
            <person name="Tisza M.J."/>
            <person name="Buck C.B."/>
        </authorList>
    </citation>
    <scope>NUCLEOTIDE SEQUENCE</scope>
    <source>
        <strain evidence="1">Ct4be24</strain>
    </source>
</reference>
<sequence>MTIKGISFGKANKYLHNILGLKYSYSKSDNKDNKKDPLAIFKKVKRQRYTIDKDVPVYDDSCMKEYIDLPYIDWIREGVMPFACKRFNIGYSYDRKRIVIPERKWDGDDNEYIGISGRTTVPNYEMFDIPKFFKLSKTYPKGINVYGLNENYQTIQEAGYAVVLEAQKSVLKRYSRKDGTAVAIGNCELTEEQVRILISLNVEIVVALDEGIDINHIRQECDKFYPIRKVSYIYDRWDLIKKGSKDSPADMPNKVYNFLLKHRVLYDESERRKLRDWQERQVKN</sequence>